<dbReference type="PROSITE" id="PS50825">
    <property type="entry name" value="HYR"/>
    <property type="match status" value="1"/>
</dbReference>
<gene>
    <name evidence="5" type="ORF">NP493_1789g00016</name>
</gene>
<dbReference type="SUPFAM" id="SSF49899">
    <property type="entry name" value="Concanavalin A-like lectins/glucanases"/>
    <property type="match status" value="1"/>
</dbReference>
<dbReference type="InterPro" id="IPR011641">
    <property type="entry name" value="Tyr-kin_ephrin_A/B_rcpt-like"/>
</dbReference>
<dbReference type="InterPro" id="IPR013320">
    <property type="entry name" value="ConA-like_dom_sf"/>
</dbReference>
<feature type="domain" description="Pentraxin (PTX)" evidence="4">
    <location>
        <begin position="1"/>
        <end position="168"/>
    </location>
</feature>
<organism evidence="5 6">
    <name type="scientific">Ridgeia piscesae</name>
    <name type="common">Tubeworm</name>
    <dbReference type="NCBI Taxonomy" id="27915"/>
    <lineage>
        <taxon>Eukaryota</taxon>
        <taxon>Metazoa</taxon>
        <taxon>Spiralia</taxon>
        <taxon>Lophotrochozoa</taxon>
        <taxon>Annelida</taxon>
        <taxon>Polychaeta</taxon>
        <taxon>Sedentaria</taxon>
        <taxon>Canalipalpata</taxon>
        <taxon>Sabellida</taxon>
        <taxon>Siboglinidae</taxon>
        <taxon>Ridgeia</taxon>
    </lineage>
</organism>
<evidence type="ECO:0000313" key="5">
    <source>
        <dbReference type="EMBL" id="KAK2158543.1"/>
    </source>
</evidence>
<proteinExistence type="predicted"/>
<dbReference type="Gene3D" id="2.60.120.200">
    <property type="match status" value="1"/>
</dbReference>
<dbReference type="SUPFAM" id="SSF57184">
    <property type="entry name" value="Growth factor receptor domain"/>
    <property type="match status" value="5"/>
</dbReference>
<dbReference type="SMART" id="SM01411">
    <property type="entry name" value="Ephrin_rec_like"/>
    <property type="match status" value="13"/>
</dbReference>
<feature type="domain" description="HYR" evidence="3">
    <location>
        <begin position="173"/>
        <end position="252"/>
    </location>
</feature>
<dbReference type="Pfam" id="PF02494">
    <property type="entry name" value="HYR"/>
    <property type="match status" value="1"/>
</dbReference>
<evidence type="ECO:0000256" key="1">
    <source>
        <dbReference type="ARBA" id="ARBA00022737"/>
    </source>
</evidence>
<dbReference type="PANTHER" id="PTHR24046:SF5">
    <property type="entry name" value="EGF-LIKE DOMAIN-CONTAINING PROTEIN"/>
    <property type="match status" value="1"/>
</dbReference>
<reference evidence="5" key="1">
    <citation type="journal article" date="2023" name="Mol. Biol. Evol.">
        <title>Third-Generation Sequencing Reveals the Adaptive Role of the Epigenome in Three Deep-Sea Polychaetes.</title>
        <authorList>
            <person name="Perez M."/>
            <person name="Aroh O."/>
            <person name="Sun Y."/>
            <person name="Lan Y."/>
            <person name="Juniper S.K."/>
            <person name="Young C.R."/>
            <person name="Angers B."/>
            <person name="Qian P.Y."/>
        </authorList>
    </citation>
    <scope>NUCLEOTIDE SEQUENCE</scope>
    <source>
        <strain evidence="5">R07B-5</strain>
    </source>
</reference>
<dbReference type="InterPro" id="IPR009030">
    <property type="entry name" value="Growth_fac_rcpt_cys_sf"/>
</dbReference>
<evidence type="ECO:0000259" key="3">
    <source>
        <dbReference type="PROSITE" id="PS50825"/>
    </source>
</evidence>
<dbReference type="Gene3D" id="2.10.50.10">
    <property type="entry name" value="Tumor Necrosis Factor Receptor, subunit A, domain 2"/>
    <property type="match status" value="13"/>
</dbReference>
<keyword evidence="1" id="KW-0677">Repeat</keyword>
<dbReference type="AlphaFoldDB" id="A0AAD9N7R2"/>
<comment type="caution">
    <text evidence="5">The sequence shown here is derived from an EMBL/GenBank/DDBJ whole genome shotgun (WGS) entry which is preliminary data.</text>
</comment>
<dbReference type="InterPro" id="IPR003410">
    <property type="entry name" value="HYR_dom"/>
</dbReference>
<keyword evidence="6" id="KW-1185">Reference proteome</keyword>
<comment type="caution">
    <text evidence="2">Lacks conserved residue(s) required for the propagation of feature annotation.</text>
</comment>
<protein>
    <submittedName>
        <fullName evidence="5">Uncharacterized protein</fullName>
    </submittedName>
</protein>
<dbReference type="GO" id="GO:0007165">
    <property type="term" value="P:signal transduction"/>
    <property type="evidence" value="ECO:0007669"/>
    <property type="project" value="TreeGrafter"/>
</dbReference>
<accession>A0AAD9N7R2</accession>
<dbReference type="GO" id="GO:0005615">
    <property type="term" value="C:extracellular space"/>
    <property type="evidence" value="ECO:0007669"/>
    <property type="project" value="TreeGrafter"/>
</dbReference>
<dbReference type="Proteomes" id="UP001209878">
    <property type="component" value="Unassembled WGS sequence"/>
</dbReference>
<dbReference type="GO" id="GO:0009986">
    <property type="term" value="C:cell surface"/>
    <property type="evidence" value="ECO:0007669"/>
    <property type="project" value="TreeGrafter"/>
</dbReference>
<dbReference type="PANTHER" id="PTHR24046">
    <property type="entry name" value="SIGNAL PEPTIDE, CUB AND EGF-LIKE DOMAIN-CONTAINING"/>
    <property type="match status" value="1"/>
</dbReference>
<evidence type="ECO:0000256" key="2">
    <source>
        <dbReference type="PROSITE-ProRule" id="PRU01172"/>
    </source>
</evidence>
<name>A0AAD9N7R2_RIDPI</name>
<dbReference type="PROSITE" id="PS51828">
    <property type="entry name" value="PTX_2"/>
    <property type="match status" value="1"/>
</dbReference>
<dbReference type="EMBL" id="JAODUO010001785">
    <property type="protein sequence ID" value="KAK2158543.1"/>
    <property type="molecule type" value="Genomic_DNA"/>
</dbReference>
<dbReference type="Pfam" id="PF07699">
    <property type="entry name" value="Ephrin_rec_like"/>
    <property type="match status" value="13"/>
</dbReference>
<sequence length="1206" mass="132425">MNCFHYFCSKRDITGKLTELVQISDTKVKVGFSGTTREELFGSYVPKAPTWYFLTFTWSAESGNMEVRRNGMRVAKIDNYAKGHNLPEYGWIVLGCDYDTDNYMCKEGAGFDGYLSRVEVWNRVLSSSDEIPFLAEGRTKSLSYGRTLRWTGYLSYTGMKIMRPSTAGDVVQTTASLPPRITCPDMFHVTNSDRQVLVNWTEPKLTGDVAGPARSVFANNKVYLWGGYRNTYVVYDKDGNADTCSFDVFVRKSDCSIDCRLTRKSGANGAKICSTDSAVTPPNSWPHATFDTSCGASKTYTVPVPAAYTCGPRGTWNPWNAMRPFAWPKCTEIKPQKVQLKLTVTYKELQPCSSVKDAIAGEIRIWFVKLNNIWGTSAQSTSKGFCSSDKCNEIKIDVKCGPTGRRRRRAAEEGVADVTVDDVSSNLHGPNGQTLSPEDVVRAGVLDSPSGLDFSGDAYPNQIPNASPDLATLDVKTNIVCQEGQVDVNGQCVDCAEGTYYNSGLCEPCPVGQYQDHPKQTTCKSCRTDFTTENTGTVIPDLCYKKCSVGQYYDLTTLRCQPCVKGFYQDEEAQFTCKPCPVTKGTDGTGSTSQAQCIDLCQDGTEAGAGGSCQDCPRGEYRRLGFEPECTKCPTGWITPAKKSVSKSDCTVPDCQPGEKIDGQSCTKCPRGQYQPDKLMDSCIECGAGLSTVMTGSSKKTDCKFHCRAGQEEDPSNPGQCRSCPKGYYKEDDKPELCKQCKAGNTTENEASTSADDCRIKKCPAGKQPKSDQSDCELCPRGTYQPEAGEAKCISCSPGKSTKKEGALKESDCEVYCKDGELKDDTGSCVPCPRGYYKNNTEYEFACTLCPIDFITPHEGAQSEANCTIRNCTAGYHLDSSTNTCKNCSKGYYQDKKWQETCIKCNTEETTEEEGSDSKSDCKPVCDPGREGVVGKCEPCKRGYYKERKGADPCTLCDNEKITSRTGATQFSDCNIANCTAGEYLDETNNKCLKCKQNYYQPKKWQTKCLTCPYDKITDGDGHANESDCVENCDVGHGYNFDSGTCEPCPRGTYRLLKVAGSSVPLTPQCKPCPQGTATKRTGTVSKDNCNIADCREGTKFRDASQQSCTDCPRGWYQDELWQDQCKKCPGTKTTPSTRSTSLADCKRNCSSGFELDEDTGNCVKCRQGFYKDQTKHLTCQPCPSEKTTPGIGSTSESDCSLGWLI</sequence>
<dbReference type="InterPro" id="IPR001759">
    <property type="entry name" value="PTX_dom"/>
</dbReference>
<evidence type="ECO:0000313" key="6">
    <source>
        <dbReference type="Proteomes" id="UP001209878"/>
    </source>
</evidence>
<dbReference type="InterPro" id="IPR052071">
    <property type="entry name" value="SCUB_EGF-like_domain"/>
</dbReference>
<evidence type="ECO:0000259" key="4">
    <source>
        <dbReference type="PROSITE" id="PS51828"/>
    </source>
</evidence>